<comment type="cofactor">
    <cofactor evidence="1">
        <name>Fe(2+)</name>
        <dbReference type="ChEBI" id="CHEBI:29033"/>
    </cofactor>
</comment>
<keyword evidence="5" id="KW-0560">Oxidoreductase</keyword>
<evidence type="ECO:0000256" key="6">
    <source>
        <dbReference type="ARBA" id="ARBA00023004"/>
    </source>
</evidence>
<keyword evidence="9" id="KW-1185">Reference proteome</keyword>
<dbReference type="SUPFAM" id="SSF51197">
    <property type="entry name" value="Clavaminate synthase-like"/>
    <property type="match status" value="2"/>
</dbReference>
<name>A0AAE0NG31_9PEZI</name>
<accession>A0AAE0NG31</accession>
<dbReference type="GO" id="GO:0046872">
    <property type="term" value="F:metal ion binding"/>
    <property type="evidence" value="ECO:0007669"/>
    <property type="project" value="UniProtKB-KW"/>
</dbReference>
<keyword evidence="6" id="KW-0408">Iron</keyword>
<dbReference type="InterPro" id="IPR042098">
    <property type="entry name" value="TauD-like_sf"/>
</dbReference>
<sequence length="132" mass="14908">MKDIILRLNQLASCSHQASTCTPSPKGAASSAINQRHQPREVSQGRGLIHQLSDVTRFASRRWHSDITFEPVPSDYASPKIHTLPTTGGDTLWASGYELYDRLSPPCAKVRFMWRKNDLSIWNNRSTLHYAT</sequence>
<evidence type="ECO:0000259" key="7">
    <source>
        <dbReference type="Pfam" id="PF02668"/>
    </source>
</evidence>
<dbReference type="PANTHER" id="PTHR30468">
    <property type="entry name" value="ALPHA-KETOGLUTARATE-DEPENDENT SULFONATE DIOXYGENASE"/>
    <property type="match status" value="1"/>
</dbReference>
<dbReference type="Pfam" id="PF02668">
    <property type="entry name" value="TauD"/>
    <property type="match status" value="1"/>
</dbReference>
<gene>
    <name evidence="8" type="ORF">B0H63DRAFT_545033</name>
</gene>
<organism evidence="8 9">
    <name type="scientific">Podospora didyma</name>
    <dbReference type="NCBI Taxonomy" id="330526"/>
    <lineage>
        <taxon>Eukaryota</taxon>
        <taxon>Fungi</taxon>
        <taxon>Dikarya</taxon>
        <taxon>Ascomycota</taxon>
        <taxon>Pezizomycotina</taxon>
        <taxon>Sordariomycetes</taxon>
        <taxon>Sordariomycetidae</taxon>
        <taxon>Sordariales</taxon>
        <taxon>Podosporaceae</taxon>
        <taxon>Podospora</taxon>
    </lineage>
</organism>
<dbReference type="InterPro" id="IPR051323">
    <property type="entry name" value="AtsK-like"/>
</dbReference>
<dbReference type="Gene3D" id="3.60.130.10">
    <property type="entry name" value="Clavaminate synthase-like"/>
    <property type="match status" value="2"/>
</dbReference>
<protein>
    <recommendedName>
        <fullName evidence="7">TauD/TfdA-like domain-containing protein</fullName>
    </recommendedName>
</protein>
<evidence type="ECO:0000256" key="2">
    <source>
        <dbReference type="ARBA" id="ARBA00005896"/>
    </source>
</evidence>
<comment type="similarity">
    <text evidence="2">Belongs to the TfdA dioxygenase family.</text>
</comment>
<dbReference type="AlphaFoldDB" id="A0AAE0NG31"/>
<evidence type="ECO:0000313" key="9">
    <source>
        <dbReference type="Proteomes" id="UP001285441"/>
    </source>
</evidence>
<dbReference type="PANTHER" id="PTHR30468:SF10">
    <property type="entry name" value="TAUD_TFDA-LIKE DOMAIN-CONTAINING PROTEIN"/>
    <property type="match status" value="1"/>
</dbReference>
<dbReference type="EMBL" id="JAULSW010000005">
    <property type="protein sequence ID" value="KAK3380862.1"/>
    <property type="molecule type" value="Genomic_DNA"/>
</dbReference>
<keyword evidence="4" id="KW-0223">Dioxygenase</keyword>
<evidence type="ECO:0000256" key="1">
    <source>
        <dbReference type="ARBA" id="ARBA00001954"/>
    </source>
</evidence>
<evidence type="ECO:0000313" key="8">
    <source>
        <dbReference type="EMBL" id="KAK3380862.1"/>
    </source>
</evidence>
<dbReference type="GO" id="GO:0005737">
    <property type="term" value="C:cytoplasm"/>
    <property type="evidence" value="ECO:0007669"/>
    <property type="project" value="TreeGrafter"/>
</dbReference>
<dbReference type="InterPro" id="IPR003819">
    <property type="entry name" value="TauD/TfdA-like"/>
</dbReference>
<evidence type="ECO:0000256" key="4">
    <source>
        <dbReference type="ARBA" id="ARBA00022964"/>
    </source>
</evidence>
<proteinExistence type="inferred from homology"/>
<feature type="domain" description="TauD/TfdA-like" evidence="7">
    <location>
        <begin position="56"/>
        <end position="106"/>
    </location>
</feature>
<evidence type="ECO:0000256" key="5">
    <source>
        <dbReference type="ARBA" id="ARBA00023002"/>
    </source>
</evidence>
<reference evidence="8" key="1">
    <citation type="journal article" date="2023" name="Mol. Phylogenet. Evol.">
        <title>Genome-scale phylogeny and comparative genomics of the fungal order Sordariales.</title>
        <authorList>
            <person name="Hensen N."/>
            <person name="Bonometti L."/>
            <person name="Westerberg I."/>
            <person name="Brannstrom I.O."/>
            <person name="Guillou S."/>
            <person name="Cros-Aarteil S."/>
            <person name="Calhoun S."/>
            <person name="Haridas S."/>
            <person name="Kuo A."/>
            <person name="Mondo S."/>
            <person name="Pangilinan J."/>
            <person name="Riley R."/>
            <person name="LaButti K."/>
            <person name="Andreopoulos B."/>
            <person name="Lipzen A."/>
            <person name="Chen C."/>
            <person name="Yan M."/>
            <person name="Daum C."/>
            <person name="Ng V."/>
            <person name="Clum A."/>
            <person name="Steindorff A."/>
            <person name="Ohm R.A."/>
            <person name="Martin F."/>
            <person name="Silar P."/>
            <person name="Natvig D.O."/>
            <person name="Lalanne C."/>
            <person name="Gautier V."/>
            <person name="Ament-Velasquez S.L."/>
            <person name="Kruys A."/>
            <person name="Hutchinson M.I."/>
            <person name="Powell A.J."/>
            <person name="Barry K."/>
            <person name="Miller A.N."/>
            <person name="Grigoriev I.V."/>
            <person name="Debuchy R."/>
            <person name="Gladieux P."/>
            <person name="Hiltunen Thoren M."/>
            <person name="Johannesson H."/>
        </authorList>
    </citation>
    <scope>NUCLEOTIDE SEQUENCE</scope>
    <source>
        <strain evidence="8">CBS 232.78</strain>
    </source>
</reference>
<comment type="caution">
    <text evidence="8">The sequence shown here is derived from an EMBL/GenBank/DDBJ whole genome shotgun (WGS) entry which is preliminary data.</text>
</comment>
<reference evidence="8" key="2">
    <citation type="submission" date="2023-06" db="EMBL/GenBank/DDBJ databases">
        <authorList>
            <consortium name="Lawrence Berkeley National Laboratory"/>
            <person name="Haridas S."/>
            <person name="Hensen N."/>
            <person name="Bonometti L."/>
            <person name="Westerberg I."/>
            <person name="Brannstrom I.O."/>
            <person name="Guillou S."/>
            <person name="Cros-Aarteil S."/>
            <person name="Calhoun S."/>
            <person name="Kuo A."/>
            <person name="Mondo S."/>
            <person name="Pangilinan J."/>
            <person name="Riley R."/>
            <person name="LaButti K."/>
            <person name="Andreopoulos B."/>
            <person name="Lipzen A."/>
            <person name="Chen C."/>
            <person name="Yanf M."/>
            <person name="Daum C."/>
            <person name="Ng V."/>
            <person name="Clum A."/>
            <person name="Steindorff A."/>
            <person name="Ohm R."/>
            <person name="Martin F."/>
            <person name="Silar P."/>
            <person name="Natvig D."/>
            <person name="Lalanne C."/>
            <person name="Gautier V."/>
            <person name="Ament-velasquez S.L."/>
            <person name="Kruys A."/>
            <person name="Hutchinson M.I."/>
            <person name="Powell A.J."/>
            <person name="Barry K."/>
            <person name="Miller A.N."/>
            <person name="Grigoriev I.V."/>
            <person name="Debuchy R."/>
            <person name="Gladieux P."/>
            <person name="Thoren M.H."/>
            <person name="Johannesson H."/>
        </authorList>
    </citation>
    <scope>NUCLEOTIDE SEQUENCE</scope>
    <source>
        <strain evidence="8">CBS 232.78</strain>
    </source>
</reference>
<evidence type="ECO:0000256" key="3">
    <source>
        <dbReference type="ARBA" id="ARBA00022723"/>
    </source>
</evidence>
<dbReference type="Proteomes" id="UP001285441">
    <property type="component" value="Unassembled WGS sequence"/>
</dbReference>
<dbReference type="GO" id="GO:0016706">
    <property type="term" value="F:2-oxoglutarate-dependent dioxygenase activity"/>
    <property type="evidence" value="ECO:0007669"/>
    <property type="project" value="TreeGrafter"/>
</dbReference>
<keyword evidence="3" id="KW-0479">Metal-binding</keyword>